<comment type="subcellular location">
    <subcellularLocation>
        <location evidence="9">Cell membrane</location>
        <topology evidence="9">Multi-pass membrane protein</topology>
    </subcellularLocation>
</comment>
<keyword evidence="3 9" id="KW-0645">Protease</keyword>
<organism evidence="11 12">
    <name type="scientific">Marinilabilia rubra</name>
    <dbReference type="NCBI Taxonomy" id="2162893"/>
    <lineage>
        <taxon>Bacteria</taxon>
        <taxon>Pseudomonadati</taxon>
        <taxon>Bacteroidota</taxon>
        <taxon>Bacteroidia</taxon>
        <taxon>Marinilabiliales</taxon>
        <taxon>Marinilabiliaceae</taxon>
        <taxon>Marinilabilia</taxon>
    </lineage>
</organism>
<keyword evidence="6 9" id="KW-0378">Hydrolase</keyword>
<evidence type="ECO:0000256" key="4">
    <source>
        <dbReference type="ARBA" id="ARBA00022692"/>
    </source>
</evidence>
<sequence>MGKLKTPLFIVAAILIIDQALKFWVKTNMMLGDEFSVFGNWFYIHFVENNGMAFGMELGGDFGKIFLSIFRIVAVIGIVWYLIKLARKDAPTGLIVSVSMVLAGALGNIIDSAFYGMIFNHSYSQVASLFPEGGGYAPFLHGRVVDMFYFPLFSGVYPDWIPFLGGQQFIFFRPVFNIADSSITLGILSILVFQKHFFKEEL</sequence>
<evidence type="ECO:0000256" key="9">
    <source>
        <dbReference type="HAMAP-Rule" id="MF_00161"/>
    </source>
</evidence>
<dbReference type="Pfam" id="PF01252">
    <property type="entry name" value="Peptidase_A8"/>
    <property type="match status" value="1"/>
</dbReference>
<proteinExistence type="inferred from homology"/>
<evidence type="ECO:0000256" key="2">
    <source>
        <dbReference type="ARBA" id="ARBA00022475"/>
    </source>
</evidence>
<evidence type="ECO:0000313" key="12">
    <source>
        <dbReference type="Proteomes" id="UP000244956"/>
    </source>
</evidence>
<gene>
    <name evidence="9" type="primary">lspA</name>
    <name evidence="11" type="ORF">DDZ16_19460</name>
</gene>
<evidence type="ECO:0000256" key="1">
    <source>
        <dbReference type="ARBA" id="ARBA00006139"/>
    </source>
</evidence>
<evidence type="ECO:0000256" key="7">
    <source>
        <dbReference type="ARBA" id="ARBA00022989"/>
    </source>
</evidence>
<keyword evidence="7 9" id="KW-1133">Transmembrane helix</keyword>
<dbReference type="UniPathway" id="UPA00665"/>
<dbReference type="EC" id="3.4.23.36" evidence="9"/>
<dbReference type="GO" id="GO:0004190">
    <property type="term" value="F:aspartic-type endopeptidase activity"/>
    <property type="evidence" value="ECO:0007669"/>
    <property type="project" value="UniProtKB-UniRule"/>
</dbReference>
<evidence type="ECO:0000256" key="6">
    <source>
        <dbReference type="ARBA" id="ARBA00022801"/>
    </source>
</evidence>
<dbReference type="EMBL" id="QEWP01000028">
    <property type="protein sequence ID" value="PWD97671.1"/>
    <property type="molecule type" value="Genomic_DNA"/>
</dbReference>
<comment type="catalytic activity">
    <reaction evidence="9">
        <text>Release of signal peptides from bacterial membrane prolipoproteins. Hydrolyzes -Xaa-Yaa-Zaa-|-(S,diacylglyceryl)Cys-, in which Xaa is hydrophobic (preferably Leu), and Yaa (Ala or Ser) and Zaa (Gly or Ala) have small, neutral side chains.</text>
        <dbReference type="EC" id="3.4.23.36"/>
    </reaction>
</comment>
<keyword evidence="8 9" id="KW-0472">Membrane</keyword>
<comment type="pathway">
    <text evidence="9">Protein modification; lipoprotein biosynthesis (signal peptide cleavage).</text>
</comment>
<evidence type="ECO:0000256" key="10">
    <source>
        <dbReference type="RuleBase" id="RU004181"/>
    </source>
</evidence>
<evidence type="ECO:0000256" key="8">
    <source>
        <dbReference type="ARBA" id="ARBA00023136"/>
    </source>
</evidence>
<feature type="active site" evidence="9">
    <location>
        <position position="180"/>
    </location>
</feature>
<keyword evidence="2 9" id="KW-1003">Cell membrane</keyword>
<dbReference type="OrthoDB" id="9810259at2"/>
<name>A0A2U2B3M9_9BACT</name>
<protein>
    <recommendedName>
        <fullName evidence="9">Lipoprotein signal peptidase</fullName>
        <ecNumber evidence="9">3.4.23.36</ecNumber>
    </recommendedName>
    <alternativeName>
        <fullName evidence="9">Prolipoprotein signal peptidase</fullName>
    </alternativeName>
    <alternativeName>
        <fullName evidence="9">Signal peptidase II</fullName>
        <shortName evidence="9">SPase II</shortName>
    </alternativeName>
</protein>
<dbReference type="InterPro" id="IPR001872">
    <property type="entry name" value="Peptidase_A8"/>
</dbReference>
<comment type="caution">
    <text evidence="11">The sequence shown here is derived from an EMBL/GenBank/DDBJ whole genome shotgun (WGS) entry which is preliminary data.</text>
</comment>
<dbReference type="PANTHER" id="PTHR33695:SF1">
    <property type="entry name" value="LIPOPROTEIN SIGNAL PEPTIDASE"/>
    <property type="match status" value="1"/>
</dbReference>
<evidence type="ECO:0000256" key="3">
    <source>
        <dbReference type="ARBA" id="ARBA00022670"/>
    </source>
</evidence>
<keyword evidence="11" id="KW-0449">Lipoprotein</keyword>
<dbReference type="PRINTS" id="PR00781">
    <property type="entry name" value="LIPOSIGPTASE"/>
</dbReference>
<keyword evidence="12" id="KW-1185">Reference proteome</keyword>
<dbReference type="NCBIfam" id="NF011369">
    <property type="entry name" value="PRK14788.1"/>
    <property type="match status" value="1"/>
</dbReference>
<dbReference type="GO" id="GO:0006508">
    <property type="term" value="P:proteolysis"/>
    <property type="evidence" value="ECO:0007669"/>
    <property type="project" value="UniProtKB-KW"/>
</dbReference>
<keyword evidence="5 9" id="KW-0064">Aspartyl protease</keyword>
<evidence type="ECO:0000313" key="11">
    <source>
        <dbReference type="EMBL" id="PWD97671.1"/>
    </source>
</evidence>
<feature type="transmembrane region" description="Helical" evidence="9">
    <location>
        <begin position="95"/>
        <end position="118"/>
    </location>
</feature>
<accession>A0A2U2B3M9</accession>
<keyword evidence="4 9" id="KW-0812">Transmembrane</keyword>
<dbReference type="Proteomes" id="UP000244956">
    <property type="component" value="Unassembled WGS sequence"/>
</dbReference>
<evidence type="ECO:0000256" key="5">
    <source>
        <dbReference type="ARBA" id="ARBA00022750"/>
    </source>
</evidence>
<comment type="similarity">
    <text evidence="1 9 10">Belongs to the peptidase A8 family.</text>
</comment>
<dbReference type="AlphaFoldDB" id="A0A2U2B3M9"/>
<dbReference type="RefSeq" id="WP_109266151.1">
    <property type="nucleotide sequence ID" value="NZ_QEWP01000028.1"/>
</dbReference>
<feature type="transmembrane region" description="Helical" evidence="9">
    <location>
        <begin position="170"/>
        <end position="193"/>
    </location>
</feature>
<feature type="active site" evidence="9">
    <location>
        <position position="146"/>
    </location>
</feature>
<comment type="function">
    <text evidence="9">This protein specifically catalyzes the removal of signal peptides from prolipoproteins.</text>
</comment>
<feature type="transmembrane region" description="Helical" evidence="9">
    <location>
        <begin position="65"/>
        <end position="83"/>
    </location>
</feature>
<dbReference type="PANTHER" id="PTHR33695">
    <property type="entry name" value="LIPOPROTEIN SIGNAL PEPTIDASE"/>
    <property type="match status" value="1"/>
</dbReference>
<reference evidence="11 12" key="1">
    <citation type="submission" date="2018-05" db="EMBL/GenBank/DDBJ databases">
        <title>Marinilabilia rubrum sp. nov., isolated from saltern sediment.</title>
        <authorList>
            <person name="Zhang R."/>
        </authorList>
    </citation>
    <scope>NUCLEOTIDE SEQUENCE [LARGE SCALE GENOMIC DNA]</scope>
    <source>
        <strain evidence="11 12">WTE16</strain>
    </source>
</reference>
<dbReference type="GO" id="GO:0005886">
    <property type="term" value="C:plasma membrane"/>
    <property type="evidence" value="ECO:0007669"/>
    <property type="project" value="UniProtKB-SubCell"/>
</dbReference>
<comment type="caution">
    <text evidence="9">Lacks conserved residue(s) required for the propagation of feature annotation.</text>
</comment>
<dbReference type="HAMAP" id="MF_00161">
    <property type="entry name" value="LspA"/>
    <property type="match status" value="1"/>
</dbReference>